<feature type="non-terminal residue" evidence="1">
    <location>
        <position position="1"/>
    </location>
</feature>
<organism evidence="1">
    <name type="scientific">marine sediment metagenome</name>
    <dbReference type="NCBI Taxonomy" id="412755"/>
    <lineage>
        <taxon>unclassified sequences</taxon>
        <taxon>metagenomes</taxon>
        <taxon>ecological metagenomes</taxon>
    </lineage>
</organism>
<accession>A0A0F9KAI4</accession>
<sequence length="110" mass="11816">YHVKLYLRVTSNTAPDFSWKLDGPGAAPTGTWVVWNFAHNSPSHTVFAQGVFETANDVVIGGPTEEMVVIEGVYKAPSAGTFKLQWAQTTATVADTKVLEGSCMILTEVG</sequence>
<evidence type="ECO:0000313" key="1">
    <source>
        <dbReference type="EMBL" id="KKM08168.1"/>
    </source>
</evidence>
<name>A0A0F9KAI4_9ZZZZ</name>
<dbReference type="AlphaFoldDB" id="A0A0F9KAI4"/>
<comment type="caution">
    <text evidence="1">The sequence shown here is derived from an EMBL/GenBank/DDBJ whole genome shotgun (WGS) entry which is preliminary data.</text>
</comment>
<proteinExistence type="predicted"/>
<reference evidence="1" key="1">
    <citation type="journal article" date="2015" name="Nature">
        <title>Complex archaea that bridge the gap between prokaryotes and eukaryotes.</title>
        <authorList>
            <person name="Spang A."/>
            <person name="Saw J.H."/>
            <person name="Jorgensen S.L."/>
            <person name="Zaremba-Niedzwiedzka K."/>
            <person name="Martijn J."/>
            <person name="Lind A.E."/>
            <person name="van Eijk R."/>
            <person name="Schleper C."/>
            <person name="Guy L."/>
            <person name="Ettema T.J."/>
        </authorList>
    </citation>
    <scope>NUCLEOTIDE SEQUENCE</scope>
</reference>
<protein>
    <submittedName>
        <fullName evidence="1">Uncharacterized protein</fullName>
    </submittedName>
</protein>
<dbReference type="EMBL" id="LAZR01015609">
    <property type="protein sequence ID" value="KKM08168.1"/>
    <property type="molecule type" value="Genomic_DNA"/>
</dbReference>
<gene>
    <name evidence="1" type="ORF">LCGC14_1726550</name>
</gene>